<dbReference type="SMART" id="SM01130">
    <property type="entry name" value="DHDPS"/>
    <property type="match status" value="1"/>
</dbReference>
<reference evidence="4 5" key="1">
    <citation type="submission" date="2023-07" db="EMBL/GenBank/DDBJ databases">
        <title>Genomic Encyclopedia of Type Strains, Phase IV (KMG-IV): sequencing the most valuable type-strain genomes for metagenomic binning, comparative biology and taxonomic classification.</title>
        <authorList>
            <person name="Goeker M."/>
        </authorList>
    </citation>
    <scope>NUCLEOTIDE SEQUENCE [LARGE SCALE GENOMIC DNA]</scope>
    <source>
        <strain evidence="4 5">B1-1</strain>
    </source>
</reference>
<dbReference type="Proteomes" id="UP001223743">
    <property type="component" value="Unassembled WGS sequence"/>
</dbReference>
<dbReference type="EMBL" id="JAUSWJ010000001">
    <property type="protein sequence ID" value="MDQ0517641.1"/>
    <property type="molecule type" value="Genomic_DNA"/>
</dbReference>
<dbReference type="RefSeq" id="WP_266282961.1">
    <property type="nucleotide sequence ID" value="NZ_JAPKNF010000002.1"/>
</dbReference>
<dbReference type="Gene3D" id="3.20.20.70">
    <property type="entry name" value="Aldolase class I"/>
    <property type="match status" value="1"/>
</dbReference>
<dbReference type="PRINTS" id="PR00146">
    <property type="entry name" value="DHPICSNTHASE"/>
</dbReference>
<keyword evidence="2 3" id="KW-0456">Lyase</keyword>
<dbReference type="PANTHER" id="PTHR12128:SF66">
    <property type="entry name" value="4-HYDROXY-2-OXOGLUTARATE ALDOLASE, MITOCHONDRIAL"/>
    <property type="match status" value="1"/>
</dbReference>
<dbReference type="SUPFAM" id="SSF51569">
    <property type="entry name" value="Aldolase"/>
    <property type="match status" value="1"/>
</dbReference>
<dbReference type="PIRSF" id="PIRSF001365">
    <property type="entry name" value="DHDPS"/>
    <property type="match status" value="1"/>
</dbReference>
<protein>
    <submittedName>
        <fullName evidence="4">4-hydroxy-tetrahydrodipicolinate synthase</fullName>
        <ecNumber evidence="4">4.3.3.7</ecNumber>
    </submittedName>
</protein>
<gene>
    <name evidence="4" type="ORF">QO015_003254</name>
</gene>
<proteinExistence type="inferred from homology"/>
<dbReference type="GO" id="GO:0008840">
    <property type="term" value="F:4-hydroxy-tetrahydrodipicolinate synthase activity"/>
    <property type="evidence" value="ECO:0007669"/>
    <property type="project" value="UniProtKB-EC"/>
</dbReference>
<accession>A0ABU0M9J0</accession>
<sequence>MRLDASANGVFPISATPFADDGALDLDSAARLTDFYLGHGATGLTILGMMGEAQKLSPEESSAFMKVVLDRVAGRIPVVVGVSNPGMSAMVALAHEAMAAGAAGVMVAPQPSLKTEEQLTGYFAAVCAALGPDVPVVLQDFPLVLGVHFSVPTLEAIFARHLQIVMLKHEDWPGLSKLSRLRRGEAERGTRRLSILVGNGGLFLPQELARGADGAMTGYAYPEMLVEVVNRTRAGDIEGAEDVFDAHLPLIRHETQPGLGLAIRKEILRRRGAIASAHVRAPGPKLDALDHVELDRLMDRLEKRLAAIRRS</sequence>
<name>A0ABU0M9J0_9HYPH</name>
<dbReference type="CDD" id="cd00408">
    <property type="entry name" value="DHDPS-like"/>
    <property type="match status" value="1"/>
</dbReference>
<comment type="similarity">
    <text evidence="1 3">Belongs to the DapA family.</text>
</comment>
<organism evidence="4 5">
    <name type="scientific">Kaistia geumhonensis</name>
    <dbReference type="NCBI Taxonomy" id="410839"/>
    <lineage>
        <taxon>Bacteria</taxon>
        <taxon>Pseudomonadati</taxon>
        <taxon>Pseudomonadota</taxon>
        <taxon>Alphaproteobacteria</taxon>
        <taxon>Hyphomicrobiales</taxon>
        <taxon>Kaistiaceae</taxon>
        <taxon>Kaistia</taxon>
    </lineage>
</organism>
<dbReference type="InterPro" id="IPR013785">
    <property type="entry name" value="Aldolase_TIM"/>
</dbReference>
<evidence type="ECO:0000256" key="2">
    <source>
        <dbReference type="ARBA" id="ARBA00023239"/>
    </source>
</evidence>
<dbReference type="Pfam" id="PF00701">
    <property type="entry name" value="DHDPS"/>
    <property type="match status" value="1"/>
</dbReference>
<evidence type="ECO:0000313" key="4">
    <source>
        <dbReference type="EMBL" id="MDQ0517641.1"/>
    </source>
</evidence>
<evidence type="ECO:0000256" key="1">
    <source>
        <dbReference type="ARBA" id="ARBA00007592"/>
    </source>
</evidence>
<dbReference type="EC" id="4.3.3.7" evidence="4"/>
<evidence type="ECO:0000256" key="3">
    <source>
        <dbReference type="PIRNR" id="PIRNR001365"/>
    </source>
</evidence>
<dbReference type="InterPro" id="IPR002220">
    <property type="entry name" value="DapA-like"/>
</dbReference>
<comment type="caution">
    <text evidence="4">The sequence shown here is derived from an EMBL/GenBank/DDBJ whole genome shotgun (WGS) entry which is preliminary data.</text>
</comment>
<evidence type="ECO:0000313" key="5">
    <source>
        <dbReference type="Proteomes" id="UP001223743"/>
    </source>
</evidence>
<keyword evidence="5" id="KW-1185">Reference proteome</keyword>
<dbReference type="PANTHER" id="PTHR12128">
    <property type="entry name" value="DIHYDRODIPICOLINATE SYNTHASE"/>
    <property type="match status" value="1"/>
</dbReference>